<reference evidence="2 3" key="1">
    <citation type="submission" date="2021-07" db="EMBL/GenBank/DDBJ databases">
        <authorList>
            <person name="Palmer J.M."/>
        </authorList>
    </citation>
    <scope>NUCLEOTIDE SEQUENCE [LARGE SCALE GENOMIC DNA]</scope>
    <source>
        <strain evidence="2 3">AT_MEX2019</strain>
        <tissue evidence="2">Muscle</tissue>
    </source>
</reference>
<proteinExistence type="predicted"/>
<dbReference type="EMBL" id="JAHUTI010000172">
    <property type="protein sequence ID" value="MED6231731.1"/>
    <property type="molecule type" value="Genomic_DNA"/>
</dbReference>
<organism evidence="2 3">
    <name type="scientific">Ataeniobius toweri</name>
    <dbReference type="NCBI Taxonomy" id="208326"/>
    <lineage>
        <taxon>Eukaryota</taxon>
        <taxon>Metazoa</taxon>
        <taxon>Chordata</taxon>
        <taxon>Craniata</taxon>
        <taxon>Vertebrata</taxon>
        <taxon>Euteleostomi</taxon>
        <taxon>Actinopterygii</taxon>
        <taxon>Neopterygii</taxon>
        <taxon>Teleostei</taxon>
        <taxon>Neoteleostei</taxon>
        <taxon>Acanthomorphata</taxon>
        <taxon>Ovalentaria</taxon>
        <taxon>Atherinomorphae</taxon>
        <taxon>Cyprinodontiformes</taxon>
        <taxon>Goodeidae</taxon>
        <taxon>Ataeniobius</taxon>
    </lineage>
</organism>
<dbReference type="Proteomes" id="UP001345963">
    <property type="component" value="Unassembled WGS sequence"/>
</dbReference>
<accession>A0ABU7A0Y5</accession>
<name>A0ABU7A0Y5_9TELE</name>
<evidence type="ECO:0000313" key="2">
    <source>
        <dbReference type="EMBL" id="MED6231731.1"/>
    </source>
</evidence>
<gene>
    <name evidence="2" type="ORF">ATANTOWER_006333</name>
</gene>
<feature type="region of interest" description="Disordered" evidence="1">
    <location>
        <begin position="166"/>
        <end position="185"/>
    </location>
</feature>
<evidence type="ECO:0000256" key="1">
    <source>
        <dbReference type="SAM" id="MobiDB-lite"/>
    </source>
</evidence>
<keyword evidence="3" id="KW-1185">Reference proteome</keyword>
<evidence type="ECO:0000313" key="3">
    <source>
        <dbReference type="Proteomes" id="UP001345963"/>
    </source>
</evidence>
<comment type="caution">
    <text evidence="2">The sequence shown here is derived from an EMBL/GenBank/DDBJ whole genome shotgun (WGS) entry which is preliminary data.</text>
</comment>
<sequence>MHSHGSTSATCLKTHPPAGLSLLHDRLSSGNTPYSSKSKMLNIPDLSHPICQDASAPLPQNMESNPIALQRTSVQNKSIADRKCILAPVYSPGQKILQRRNQFGEYHRLLQELCLDDSRSQRAGTVSPLQNTCPSVFAELIPPPPHLHHLPPHIFWLPRSLAANPPPVSDQGEDISKSKPYKCSS</sequence>
<protein>
    <submittedName>
        <fullName evidence="2">Uncharacterized protein</fullName>
    </submittedName>
</protein>